<reference evidence="3" key="1">
    <citation type="journal article" date="2023" name="Plant J.">
        <title>Genome sequences and population genomics provide insights into the demographic history, inbreeding, and mutation load of two 'living fossil' tree species of Dipteronia.</title>
        <authorList>
            <person name="Feng Y."/>
            <person name="Comes H.P."/>
            <person name="Chen J."/>
            <person name="Zhu S."/>
            <person name="Lu R."/>
            <person name="Zhang X."/>
            <person name="Li P."/>
            <person name="Qiu J."/>
            <person name="Olsen K.M."/>
            <person name="Qiu Y."/>
        </authorList>
    </citation>
    <scope>NUCLEOTIDE SEQUENCE</scope>
    <source>
        <strain evidence="3">NBL</strain>
    </source>
</reference>
<dbReference type="Pfam" id="PF20431">
    <property type="entry name" value="E_motif"/>
    <property type="match status" value="1"/>
</dbReference>
<gene>
    <name evidence="3" type="ORF">Dsin_024999</name>
</gene>
<dbReference type="GO" id="GO:0009451">
    <property type="term" value="P:RNA modification"/>
    <property type="evidence" value="ECO:0007669"/>
    <property type="project" value="InterPro"/>
</dbReference>
<comment type="caution">
    <text evidence="3">The sequence shown here is derived from an EMBL/GenBank/DDBJ whole genome shotgun (WGS) entry which is preliminary data.</text>
</comment>
<dbReference type="InterPro" id="IPR046960">
    <property type="entry name" value="PPR_At4g14850-like_plant"/>
</dbReference>
<dbReference type="Pfam" id="PF14432">
    <property type="entry name" value="DYW_deaminase"/>
    <property type="match status" value="1"/>
</dbReference>
<dbReference type="InterPro" id="IPR032867">
    <property type="entry name" value="DYW_dom"/>
</dbReference>
<dbReference type="AlphaFoldDB" id="A0AAD9ZVB2"/>
<protein>
    <recommendedName>
        <fullName evidence="2">DYW domain-containing protein</fullName>
    </recommendedName>
</protein>
<comment type="similarity">
    <text evidence="1">Belongs to the PPR family. PCMP-H subfamily.</text>
</comment>
<name>A0AAD9ZVB2_9ROSI</name>
<dbReference type="EMBL" id="JANJYJ010000008">
    <property type="protein sequence ID" value="KAK3193689.1"/>
    <property type="molecule type" value="Genomic_DNA"/>
</dbReference>
<accession>A0AAD9ZVB2</accession>
<dbReference type="GO" id="GO:0008270">
    <property type="term" value="F:zinc ion binding"/>
    <property type="evidence" value="ECO:0007669"/>
    <property type="project" value="InterPro"/>
</dbReference>
<keyword evidence="4" id="KW-1185">Reference proteome</keyword>
<evidence type="ECO:0000313" key="4">
    <source>
        <dbReference type="Proteomes" id="UP001281410"/>
    </source>
</evidence>
<dbReference type="Proteomes" id="UP001281410">
    <property type="component" value="Unassembled WGS sequence"/>
</dbReference>
<evidence type="ECO:0000259" key="2">
    <source>
        <dbReference type="Pfam" id="PF14432"/>
    </source>
</evidence>
<proteinExistence type="inferred from homology"/>
<sequence>MPFEPTAEIWSAILGACRVHSNKELGEIAAQKLLQLNSLNPGNYVLVSNVFAASGRWKDVEQVRMKMKGSGLKKTPGCSWIEIGNKLHTFIARDKSHPNSDEIYQKLAQITEKLEIEGGYVPQTKFVLHNVEEEEKVEMLYGHSERLAIAYGLLYLPVGTLIRITKNLRICGDCHTFCKLVSRFFGRELVVRDANRFHHFKDGVCSCGDFW</sequence>
<dbReference type="InterPro" id="IPR046848">
    <property type="entry name" value="E_motif"/>
</dbReference>
<dbReference type="GO" id="GO:0003723">
    <property type="term" value="F:RNA binding"/>
    <property type="evidence" value="ECO:0007669"/>
    <property type="project" value="InterPro"/>
</dbReference>
<dbReference type="InterPro" id="IPR046849">
    <property type="entry name" value="E2_motif"/>
</dbReference>
<dbReference type="Pfam" id="PF20430">
    <property type="entry name" value="Eplus_motif"/>
    <property type="match status" value="1"/>
</dbReference>
<organism evidence="3 4">
    <name type="scientific">Dipteronia sinensis</name>
    <dbReference type="NCBI Taxonomy" id="43782"/>
    <lineage>
        <taxon>Eukaryota</taxon>
        <taxon>Viridiplantae</taxon>
        <taxon>Streptophyta</taxon>
        <taxon>Embryophyta</taxon>
        <taxon>Tracheophyta</taxon>
        <taxon>Spermatophyta</taxon>
        <taxon>Magnoliopsida</taxon>
        <taxon>eudicotyledons</taxon>
        <taxon>Gunneridae</taxon>
        <taxon>Pentapetalae</taxon>
        <taxon>rosids</taxon>
        <taxon>malvids</taxon>
        <taxon>Sapindales</taxon>
        <taxon>Sapindaceae</taxon>
        <taxon>Hippocastanoideae</taxon>
        <taxon>Acereae</taxon>
        <taxon>Dipteronia</taxon>
    </lineage>
</organism>
<evidence type="ECO:0000313" key="3">
    <source>
        <dbReference type="EMBL" id="KAK3193689.1"/>
    </source>
</evidence>
<feature type="domain" description="DYW" evidence="2">
    <location>
        <begin position="119"/>
        <end position="211"/>
    </location>
</feature>
<evidence type="ECO:0000256" key="1">
    <source>
        <dbReference type="ARBA" id="ARBA00006643"/>
    </source>
</evidence>
<dbReference type="PANTHER" id="PTHR47926">
    <property type="entry name" value="PENTATRICOPEPTIDE REPEAT-CONTAINING PROTEIN"/>
    <property type="match status" value="1"/>
</dbReference>